<dbReference type="SUPFAM" id="SSF161098">
    <property type="entry name" value="MetI-like"/>
    <property type="match status" value="1"/>
</dbReference>
<feature type="transmembrane region" description="Helical" evidence="7">
    <location>
        <begin position="111"/>
        <end position="133"/>
    </location>
</feature>
<organism evidence="9">
    <name type="scientific">Tetraspora sp. CU2551</name>
    <dbReference type="NCBI Taxonomy" id="1833939"/>
    <lineage>
        <taxon>Eukaryota</taxon>
        <taxon>Viridiplantae</taxon>
        <taxon>Chlorophyta</taxon>
        <taxon>core chlorophytes</taxon>
        <taxon>Chlorophyceae</taxon>
        <taxon>Tetrasporales</taxon>
        <taxon>Tetrasporaceae</taxon>
        <taxon>Tetraspora</taxon>
    </lineage>
</organism>
<dbReference type="FunFam" id="1.10.3720.10:FF:000004">
    <property type="entry name" value="Sulfate transport system permease protein CysT"/>
    <property type="match status" value="1"/>
</dbReference>
<evidence type="ECO:0000256" key="3">
    <source>
        <dbReference type="ARBA" id="ARBA00022692"/>
    </source>
</evidence>
<evidence type="ECO:0000256" key="1">
    <source>
        <dbReference type="ARBA" id="ARBA00004446"/>
    </source>
</evidence>
<feature type="domain" description="ABC transmembrane type-1" evidence="8">
    <location>
        <begin position="156"/>
        <end position="359"/>
    </location>
</feature>
<keyword evidence="4 7" id="KW-1133">Transmembrane helix</keyword>
<dbReference type="InterPro" id="IPR000515">
    <property type="entry name" value="MetI-like"/>
</dbReference>
<dbReference type="AlphaFoldDB" id="A0A159YQT5"/>
<dbReference type="InterPro" id="IPR035906">
    <property type="entry name" value="MetI-like_sf"/>
</dbReference>
<evidence type="ECO:0000256" key="2">
    <source>
        <dbReference type="ARBA" id="ARBA00022448"/>
    </source>
</evidence>
<sequence>MERSILHGAQYQAGLPVLTVARQQQRVAASTPAKGPLLAACRHPLAAAVLQSSRIRPCSLHYGNQQQSQVLQPVAAVGSIGSSSDVPWQPPQQASGLRLPKISLWDLGGPLAWLYMLGYLAVMLVLPISALLAKSSLVPLEQFIARATEPVALSAYYVSFSMALMAGAINAVFGFLLAWVLVKFEFPGKKWIDAAVDLPFALPTSVAGLTLATVYGEEGILGRLLMSLGVNVVYTWLGVAVAMVFVSFPFVVRTMQPVLQEMEKEVEEAAWSLGASPWYTFTKVLLPPLLPPLLTGTALAFSRALGEFGSIVIVSSNFPFKDLIAPVLIFQCLEQYDYVGATVIGTVLLLISLVMMVGVNWLQSYAQRFRR</sequence>
<dbReference type="InterPro" id="IPR005667">
    <property type="entry name" value="Sulph_transpt2"/>
</dbReference>
<dbReference type="GO" id="GO:0015419">
    <property type="term" value="F:ABC-type sulfate transporter activity"/>
    <property type="evidence" value="ECO:0007669"/>
    <property type="project" value="InterPro"/>
</dbReference>
<dbReference type="NCBIfam" id="TIGR00969">
    <property type="entry name" value="3a0106s02"/>
    <property type="match status" value="1"/>
</dbReference>
<evidence type="ECO:0000259" key="8">
    <source>
        <dbReference type="PROSITE" id="PS50928"/>
    </source>
</evidence>
<comment type="subcellular location">
    <subcellularLocation>
        <location evidence="1">Plastid membrane</location>
        <topology evidence="1">Multi-pass membrane protein</topology>
    </subcellularLocation>
</comment>
<dbReference type="NCBIfam" id="TIGR02139">
    <property type="entry name" value="permease_CysT"/>
    <property type="match status" value="1"/>
</dbReference>
<dbReference type="Pfam" id="PF00528">
    <property type="entry name" value="BPD_transp_1"/>
    <property type="match status" value="1"/>
</dbReference>
<evidence type="ECO:0000313" key="9">
    <source>
        <dbReference type="EMBL" id="AMY63158.1"/>
    </source>
</evidence>
<keyword evidence="6 7" id="KW-0472">Membrane</keyword>
<dbReference type="PROSITE" id="PS50928">
    <property type="entry name" value="ABC_TM1"/>
    <property type="match status" value="1"/>
</dbReference>
<dbReference type="EMBL" id="KT984855">
    <property type="protein sequence ID" value="AMY63158.1"/>
    <property type="molecule type" value="mRNA"/>
</dbReference>
<dbReference type="GO" id="GO:0042170">
    <property type="term" value="C:plastid membrane"/>
    <property type="evidence" value="ECO:0007669"/>
    <property type="project" value="UniProtKB-SubCell"/>
</dbReference>
<name>A0A159YQT5_9CHLO</name>
<dbReference type="CDD" id="cd06261">
    <property type="entry name" value="TM_PBP2"/>
    <property type="match status" value="1"/>
</dbReference>
<dbReference type="InterPro" id="IPR011865">
    <property type="entry name" value="CysT_permease"/>
</dbReference>
<evidence type="ECO:0000256" key="4">
    <source>
        <dbReference type="ARBA" id="ARBA00022989"/>
    </source>
</evidence>
<feature type="transmembrane region" description="Helical" evidence="7">
    <location>
        <begin position="153"/>
        <end position="182"/>
    </location>
</feature>
<evidence type="ECO:0000256" key="6">
    <source>
        <dbReference type="ARBA" id="ARBA00023136"/>
    </source>
</evidence>
<feature type="transmembrane region" description="Helical" evidence="7">
    <location>
        <begin position="338"/>
        <end position="362"/>
    </location>
</feature>
<proteinExistence type="evidence at transcript level"/>
<keyword evidence="2" id="KW-0813">Transport</keyword>
<dbReference type="Gene3D" id="1.10.3720.10">
    <property type="entry name" value="MetI-like"/>
    <property type="match status" value="1"/>
</dbReference>
<feature type="transmembrane region" description="Helical" evidence="7">
    <location>
        <begin position="233"/>
        <end position="252"/>
    </location>
</feature>
<accession>A0A159YQT5</accession>
<keyword evidence="5" id="KW-0764">Sulfate transport</keyword>
<dbReference type="PANTHER" id="PTHR30406">
    <property type="entry name" value="SULFATE TRANSPORT SYSTEM PERMEASE PROTEIN"/>
    <property type="match status" value="1"/>
</dbReference>
<keyword evidence="3 7" id="KW-0812">Transmembrane</keyword>
<reference evidence="9" key="2">
    <citation type="submission" date="2015-11" db="EMBL/GenBank/DDBJ databases">
        <authorList>
            <person name="Zhang Y."/>
            <person name="Guo Z."/>
        </authorList>
    </citation>
    <scope>NUCLEOTIDE SEQUENCE</scope>
    <source>
        <strain evidence="9">CU2551</strain>
    </source>
</reference>
<evidence type="ECO:0000256" key="5">
    <source>
        <dbReference type="ARBA" id="ARBA00023032"/>
    </source>
</evidence>
<dbReference type="GO" id="GO:0005886">
    <property type="term" value="C:plasma membrane"/>
    <property type="evidence" value="ECO:0007669"/>
    <property type="project" value="InterPro"/>
</dbReference>
<evidence type="ECO:0000256" key="7">
    <source>
        <dbReference type="SAM" id="Phobius"/>
    </source>
</evidence>
<dbReference type="PANTHER" id="PTHR30406:SF8">
    <property type="entry name" value="SULFATE TRANSPORT SYSTEM PERMEASE PROTEIN CYST"/>
    <property type="match status" value="1"/>
</dbReference>
<protein>
    <submittedName>
        <fullName evidence="9">Sulfate permease</fullName>
    </submittedName>
</protein>
<reference evidence="9" key="1">
    <citation type="journal article" date="2012" name="Int. J. Hydrogen Energy">
        <title>Sulfate permease (SulP) and hydrogenase (HydA) in the green alga Tetraspora sp. CU2551: Dependence of gene expression on sulfur status in the medium.</title>
        <authorList>
            <person name="Maneeruttanarungroj C."/>
            <person name="Lindblad P."/>
            <person name="Incharoensakdi A."/>
        </authorList>
    </citation>
    <scope>NUCLEOTIDE SEQUENCE</scope>
    <source>
        <strain evidence="9">CU2551</strain>
    </source>
</reference>